<dbReference type="Pfam" id="PF04978">
    <property type="entry name" value="MST"/>
    <property type="match status" value="1"/>
</dbReference>
<evidence type="ECO:0000313" key="1">
    <source>
        <dbReference type="EMBL" id="QQC88635.1"/>
    </source>
</evidence>
<name>A0A7T4TWY3_9ACTN</name>
<gene>
    <name evidence="1" type="ORF">I8755_09615</name>
</gene>
<reference evidence="1 2" key="1">
    <citation type="submission" date="2020-12" db="EMBL/GenBank/DDBJ databases">
        <title>Identification and biosynthesis of polyene macrolides produced by Streptomyces alfalfae Men-myco-93-63.</title>
        <authorList>
            <person name="Liu D."/>
            <person name="Li Y."/>
            <person name="Liu L."/>
            <person name="Han X."/>
            <person name="Shen F."/>
        </authorList>
    </citation>
    <scope>NUCLEOTIDE SEQUENCE [LARGE SCALE GENOMIC DNA]</scope>
    <source>
        <strain evidence="1 2">Men-myco-93-63</strain>
    </source>
</reference>
<dbReference type="AlphaFoldDB" id="A0A7T4TWY3"/>
<dbReference type="InterPro" id="IPR034660">
    <property type="entry name" value="DinB/YfiT-like"/>
</dbReference>
<sequence>MTTLPDGRRIPPLTADEPAMLAGWLDLHRDTLAVKCAGLDDEQTLRACVEPSALSLFGLVQHLAEVERNWIQRVFAGRDVPLLYGMPPGGFAVDGSRTFAEVLAVWEREVAVSREICAGRDLDETGRLGPEQRVVTGGEAVVSLRWILVHLIEEYARHNGHADLIRERIDGVTGT</sequence>
<dbReference type="Gene3D" id="1.20.120.450">
    <property type="entry name" value="dinb family like domain"/>
    <property type="match status" value="1"/>
</dbReference>
<accession>A0A7T4TWY3</accession>
<protein>
    <submittedName>
        <fullName evidence="1">DinB family protein</fullName>
    </submittedName>
</protein>
<evidence type="ECO:0000313" key="2">
    <source>
        <dbReference type="Proteomes" id="UP000596130"/>
    </source>
</evidence>
<dbReference type="SUPFAM" id="SSF109854">
    <property type="entry name" value="DinB/YfiT-like putative metalloenzymes"/>
    <property type="match status" value="1"/>
</dbReference>
<organism evidence="1 2">
    <name type="scientific">Streptomyces alfalfae</name>
    <dbReference type="NCBI Taxonomy" id="1642299"/>
    <lineage>
        <taxon>Bacteria</taxon>
        <taxon>Bacillati</taxon>
        <taxon>Actinomycetota</taxon>
        <taxon>Actinomycetes</taxon>
        <taxon>Kitasatosporales</taxon>
        <taxon>Streptomycetaceae</taxon>
        <taxon>Streptomyces</taxon>
    </lineage>
</organism>
<dbReference type="InterPro" id="IPR007061">
    <property type="entry name" value="MST-like"/>
</dbReference>
<dbReference type="Proteomes" id="UP000596130">
    <property type="component" value="Chromosome"/>
</dbReference>
<proteinExistence type="predicted"/>
<dbReference type="EMBL" id="CP065959">
    <property type="protein sequence ID" value="QQC88635.1"/>
    <property type="molecule type" value="Genomic_DNA"/>
</dbReference>
<dbReference type="RefSeq" id="WP_198502309.1">
    <property type="nucleotide sequence ID" value="NZ_CP060742.1"/>
</dbReference>